<keyword evidence="5" id="KW-1185">Reference proteome</keyword>
<dbReference type="EMBL" id="SRJD01000001">
    <property type="protein sequence ID" value="TGB00283.1"/>
    <property type="molecule type" value="Genomic_DNA"/>
</dbReference>
<organism evidence="4 5">
    <name type="scientific">Sporolactobacillus shoreae</name>
    <dbReference type="NCBI Taxonomy" id="1465501"/>
    <lineage>
        <taxon>Bacteria</taxon>
        <taxon>Bacillati</taxon>
        <taxon>Bacillota</taxon>
        <taxon>Bacilli</taxon>
        <taxon>Bacillales</taxon>
        <taxon>Sporolactobacillaceae</taxon>
        <taxon>Sporolactobacillus</taxon>
    </lineage>
</organism>
<dbReference type="InterPro" id="IPR006668">
    <property type="entry name" value="Mg_transptr_MgtE_intracell_dom"/>
</dbReference>
<name>A0A4Z0GSD2_9BACL</name>
<protein>
    <recommendedName>
        <fullName evidence="3">Magnesium transporter MgtE intracellular domain-containing protein</fullName>
    </recommendedName>
</protein>
<dbReference type="Proteomes" id="UP000298347">
    <property type="component" value="Unassembled WGS sequence"/>
</dbReference>
<dbReference type="OrthoDB" id="1724615at2"/>
<sequence>MNEKKKSGFGIKLLKFFLALLIPILFLLLLTGLFLKLAGIDPVSQAKSLIFGNGGNSAAQTAGAPASTTAGLKQQIAGQNSTITQQNGMISQLKNQVTQLQNQLKQAQSQANQQNQAQKSQNNAALQTVYAQTYKNMDPAKAAAIFNQLPVNKAATYINMLDDATKAAILQNMTPAKAAALTQLLKAPQNTNATTGSSSSSTSVTTTTVP</sequence>
<evidence type="ECO:0000259" key="3">
    <source>
        <dbReference type="Pfam" id="PF03448"/>
    </source>
</evidence>
<dbReference type="Pfam" id="PF03448">
    <property type="entry name" value="MgtE_N"/>
    <property type="match status" value="1"/>
</dbReference>
<feature type="region of interest" description="Disordered" evidence="2">
    <location>
        <begin position="189"/>
        <end position="210"/>
    </location>
</feature>
<evidence type="ECO:0000313" key="5">
    <source>
        <dbReference type="Proteomes" id="UP000298347"/>
    </source>
</evidence>
<feature type="coiled-coil region" evidence="1">
    <location>
        <begin position="83"/>
        <end position="124"/>
    </location>
</feature>
<accession>A0A4Z0GSD2</accession>
<feature type="domain" description="Magnesium transporter MgtE intracellular" evidence="3">
    <location>
        <begin position="131"/>
        <end position="186"/>
    </location>
</feature>
<dbReference type="AlphaFoldDB" id="A0A4Z0GSD2"/>
<keyword evidence="1" id="KW-0175">Coiled coil</keyword>
<evidence type="ECO:0000256" key="2">
    <source>
        <dbReference type="SAM" id="MobiDB-lite"/>
    </source>
</evidence>
<comment type="caution">
    <text evidence="4">The sequence shown here is derived from an EMBL/GenBank/DDBJ whole genome shotgun (WGS) entry which is preliminary data.</text>
</comment>
<dbReference type="SUPFAM" id="SSF158791">
    <property type="entry name" value="MgtE N-terminal domain-like"/>
    <property type="match status" value="1"/>
</dbReference>
<proteinExistence type="predicted"/>
<gene>
    <name evidence="4" type="ORF">E4665_01005</name>
</gene>
<dbReference type="RefSeq" id="WP_135346929.1">
    <property type="nucleotide sequence ID" value="NZ_SRJD01000001.1"/>
</dbReference>
<reference evidence="4 5" key="1">
    <citation type="journal article" date="2015" name="Int. J. Syst. Evol. Microbiol.">
        <title>Sporolactobacillus shoreae sp. nov. and Sporolactobacillus spathodeae sp. nov., two spore-forming lactic acid bacteria isolated from tree barks in Thailand.</title>
        <authorList>
            <person name="Thamacharoensuk T."/>
            <person name="Kitahara M."/>
            <person name="Ohkuma M."/>
            <person name="Thongchul N."/>
            <person name="Tanasupawat S."/>
        </authorList>
    </citation>
    <scope>NUCLEOTIDE SEQUENCE [LARGE SCALE GENOMIC DNA]</scope>
    <source>
        <strain evidence="4 5">BK92</strain>
    </source>
</reference>
<evidence type="ECO:0000313" key="4">
    <source>
        <dbReference type="EMBL" id="TGB00283.1"/>
    </source>
</evidence>
<evidence type="ECO:0000256" key="1">
    <source>
        <dbReference type="SAM" id="Coils"/>
    </source>
</evidence>